<dbReference type="InterPro" id="IPR025705">
    <property type="entry name" value="Beta_hexosaminidase_sua/sub"/>
</dbReference>
<dbReference type="InterPro" id="IPR012291">
    <property type="entry name" value="CBM2_carb-bd_dom_sf"/>
</dbReference>
<accession>A0AAX1MZJ4</accession>
<dbReference type="SUPFAM" id="SSF49384">
    <property type="entry name" value="Carbohydrate-binding domain"/>
    <property type="match status" value="1"/>
</dbReference>
<dbReference type="KEGG" id="fya:KMW28_14000"/>
<dbReference type="PANTHER" id="PTHR22600:SF57">
    <property type="entry name" value="BETA-N-ACETYLHEXOSAMINIDASE"/>
    <property type="match status" value="1"/>
</dbReference>
<evidence type="ECO:0000313" key="11">
    <source>
        <dbReference type="Proteomes" id="UP000678679"/>
    </source>
</evidence>
<protein>
    <recommendedName>
        <fullName evidence="3">beta-N-acetylhexosaminidase</fullName>
        <ecNumber evidence="3">3.2.1.52</ecNumber>
    </recommendedName>
    <alternativeName>
        <fullName evidence="6">Beta-N-acetylhexosaminidase</fullName>
    </alternativeName>
    <alternativeName>
        <fullName evidence="7">N-acetyl-beta-glucosaminidase</fullName>
    </alternativeName>
</protein>
<dbReference type="Gene3D" id="3.30.379.10">
    <property type="entry name" value="Chitobiase/beta-hexosaminidase domain 2-like"/>
    <property type="match status" value="1"/>
</dbReference>
<organism evidence="10 11">
    <name type="scientific">Flammeovirga yaeyamensis</name>
    <dbReference type="NCBI Taxonomy" id="367791"/>
    <lineage>
        <taxon>Bacteria</taxon>
        <taxon>Pseudomonadati</taxon>
        <taxon>Bacteroidota</taxon>
        <taxon>Cytophagia</taxon>
        <taxon>Cytophagales</taxon>
        <taxon>Flammeovirgaceae</taxon>
        <taxon>Flammeovirga</taxon>
    </lineage>
</organism>
<evidence type="ECO:0000256" key="2">
    <source>
        <dbReference type="ARBA" id="ARBA00006285"/>
    </source>
</evidence>
<evidence type="ECO:0000256" key="3">
    <source>
        <dbReference type="ARBA" id="ARBA00012663"/>
    </source>
</evidence>
<gene>
    <name evidence="10" type="ORF">KMW28_14000</name>
</gene>
<evidence type="ECO:0000259" key="9">
    <source>
        <dbReference type="SMART" id="SM01081"/>
    </source>
</evidence>
<dbReference type="InterPro" id="IPR017853">
    <property type="entry name" value="GH"/>
</dbReference>
<dbReference type="InterPro" id="IPR015883">
    <property type="entry name" value="Glyco_hydro_20_cat"/>
</dbReference>
<dbReference type="GO" id="GO:0016020">
    <property type="term" value="C:membrane"/>
    <property type="evidence" value="ECO:0007669"/>
    <property type="project" value="TreeGrafter"/>
</dbReference>
<dbReference type="PRINTS" id="PR00738">
    <property type="entry name" value="GLHYDRLASE20"/>
</dbReference>
<dbReference type="InterPro" id="IPR004866">
    <property type="entry name" value="CHB/HEX_N_dom"/>
</dbReference>
<dbReference type="Pfam" id="PF03173">
    <property type="entry name" value="CHB_HEX"/>
    <property type="match status" value="1"/>
</dbReference>
<evidence type="ECO:0000256" key="8">
    <source>
        <dbReference type="PIRSR" id="PIRSR625705-1"/>
    </source>
</evidence>
<dbReference type="PANTHER" id="PTHR22600">
    <property type="entry name" value="BETA-HEXOSAMINIDASE"/>
    <property type="match status" value="1"/>
</dbReference>
<dbReference type="Pfam" id="PF02838">
    <property type="entry name" value="Glyco_hydro_20b"/>
    <property type="match status" value="1"/>
</dbReference>
<name>A0AAX1MZJ4_9BACT</name>
<evidence type="ECO:0000256" key="5">
    <source>
        <dbReference type="ARBA" id="ARBA00023295"/>
    </source>
</evidence>
<dbReference type="Gene3D" id="3.20.20.80">
    <property type="entry name" value="Glycosidases"/>
    <property type="match status" value="1"/>
</dbReference>
<dbReference type="GO" id="GO:0005975">
    <property type="term" value="P:carbohydrate metabolic process"/>
    <property type="evidence" value="ECO:0007669"/>
    <property type="project" value="InterPro"/>
</dbReference>
<keyword evidence="11" id="KW-1185">Reference proteome</keyword>
<comment type="catalytic activity">
    <reaction evidence="1">
        <text>Hydrolysis of terminal non-reducing N-acetyl-D-hexosamine residues in N-acetyl-beta-D-hexosaminides.</text>
        <dbReference type="EC" id="3.2.1.52"/>
    </reaction>
</comment>
<evidence type="ECO:0000256" key="7">
    <source>
        <dbReference type="ARBA" id="ARBA00033000"/>
    </source>
</evidence>
<dbReference type="CDD" id="cd02847">
    <property type="entry name" value="E_set_Chitobiase_C"/>
    <property type="match status" value="1"/>
</dbReference>
<comment type="similarity">
    <text evidence="2">Belongs to the glycosyl hydrolase 20 family.</text>
</comment>
<dbReference type="Proteomes" id="UP000678679">
    <property type="component" value="Chromosome 1"/>
</dbReference>
<dbReference type="GO" id="GO:0030247">
    <property type="term" value="F:polysaccharide binding"/>
    <property type="evidence" value="ECO:0007669"/>
    <property type="project" value="InterPro"/>
</dbReference>
<dbReference type="InterPro" id="IPR014756">
    <property type="entry name" value="Ig_E-set"/>
</dbReference>
<dbReference type="GO" id="GO:0004563">
    <property type="term" value="F:beta-N-acetylhexosaminidase activity"/>
    <property type="evidence" value="ECO:0007669"/>
    <property type="project" value="UniProtKB-EC"/>
</dbReference>
<feature type="domain" description="Chitobiase/beta-hexosaminidases N-terminal" evidence="9">
    <location>
        <begin position="35"/>
        <end position="201"/>
    </location>
</feature>
<proteinExistence type="inferred from homology"/>
<dbReference type="GO" id="GO:0030203">
    <property type="term" value="P:glycosaminoglycan metabolic process"/>
    <property type="evidence" value="ECO:0007669"/>
    <property type="project" value="TreeGrafter"/>
</dbReference>
<dbReference type="SUPFAM" id="SSF81296">
    <property type="entry name" value="E set domains"/>
    <property type="match status" value="1"/>
</dbReference>
<dbReference type="SUPFAM" id="SSF55545">
    <property type="entry name" value="beta-N-acetylhexosaminidase-like domain"/>
    <property type="match status" value="1"/>
</dbReference>
<dbReference type="Gene3D" id="2.60.40.10">
    <property type="entry name" value="Immunoglobulins"/>
    <property type="match status" value="1"/>
</dbReference>
<dbReference type="InterPro" id="IPR013783">
    <property type="entry name" value="Ig-like_fold"/>
</dbReference>
<dbReference type="EC" id="3.2.1.52" evidence="3"/>
<dbReference type="InterPro" id="IPR029018">
    <property type="entry name" value="Hex-like_dom2"/>
</dbReference>
<dbReference type="InterPro" id="IPR015882">
    <property type="entry name" value="HEX_bac_N"/>
</dbReference>
<dbReference type="InterPro" id="IPR004867">
    <property type="entry name" value="CHB_C_dom"/>
</dbReference>
<dbReference type="Pfam" id="PF03174">
    <property type="entry name" value="CHB_HEX_C"/>
    <property type="match status" value="1"/>
</dbReference>
<keyword evidence="5" id="KW-0326">Glycosidase</keyword>
<reference evidence="10 11" key="1">
    <citation type="submission" date="2021-05" db="EMBL/GenBank/DDBJ databases">
        <title>Comparative genomic studies on the polysaccharide-degrading batcterial strains of the Flammeovirga genus.</title>
        <authorList>
            <person name="Zewei F."/>
            <person name="Zheng Z."/>
            <person name="Yu L."/>
            <person name="Ruyue G."/>
            <person name="Yanhong M."/>
            <person name="Yuanyuan C."/>
            <person name="Jingyan G."/>
            <person name="Wenjun H."/>
        </authorList>
    </citation>
    <scope>NUCLEOTIDE SEQUENCE [LARGE SCALE GENOMIC DNA]</scope>
    <source>
        <strain evidence="10 11">NBRC:100898</strain>
    </source>
</reference>
<keyword evidence="4" id="KW-0378">Hydrolase</keyword>
<dbReference type="AlphaFoldDB" id="A0AAX1MZJ4"/>
<dbReference type="RefSeq" id="WP_169665102.1">
    <property type="nucleotide sequence ID" value="NZ_CP076132.1"/>
</dbReference>
<evidence type="ECO:0000256" key="1">
    <source>
        <dbReference type="ARBA" id="ARBA00001231"/>
    </source>
</evidence>
<feature type="active site" description="Proton donor" evidence="8">
    <location>
        <position position="530"/>
    </location>
</feature>
<sequence length="851" mass="96088">MKVDLTYQMRIFITFLVLGLLGLNGCVGTKDNGKHDILIHWQQVGNDVNEKGESFAQLTIKNIGKNTFTKGDWALYFNNKPCTNLDVNAIGDQVSIKRINGDFFEVKPTEKFKALDKGESLVLDLYTNSAVIKYTDAAGGFYFLFKNKGKEEFYTPAYEVGKFTPDMAVMSKDDTYEVENKFIRYKNNAKLTKVELTTAQKIIPTPIQVIEGKGGFDIALIKEIVSNSATNKQAELLQKYIKESTDKDIAIVDKATSDHYIKLVNKRVNAPSEEAYQLDIKEKEITIQGTEKGLVYGIQSLRALLPLKGESSTIKSVSIKDYPRFGYRGFMMDVARNFQTKETILNLLDVMGFYKMNTLHFHLTDDEGWRIELEKFPELIELGSKRAHPTSPYSTIPSYGSGAKGIDGVSNGYYSKEDYIEILKYAHARNIEIIPEVDIPGHARIAINAMSYRAEKLLKEGKSPEEANKYLLNDPNDASEYSSVQGFDDNTICPCQETSYNFIEALVTEFQSIYNEAGVPLETIHFGGDEVAKGVWEKSPICQEFMKENNLKDVEAIKGYYALRIAKMAKKNKVKLQLWDDILHHAKGMSPENLTLNAWDNSWGVGTEDFGYKRANQGYDVILTSVSSLYFDMAYTKEVDEPGFYWGDYNDTRAVFNYLPTHFFDIDHKLRLGGVLTVEEMKDKERLTKKGLSHIKGIQGAMWAETLKSSDRLEYMIYPKMLALAERGWAKSLVNKGEQGDAIIKKLDKQWNVFANALGQREFNRLATWGRNYRIPPVGLQVEDNKVSANIAYPGLTVRYAKAGEELTNKSPEFTSAIALDGNYQFAAFDALGNHGRVISVSEKDNLTSMK</sequence>
<evidence type="ECO:0000313" key="10">
    <source>
        <dbReference type="EMBL" id="QWG00764.1"/>
    </source>
</evidence>
<dbReference type="InterPro" id="IPR008965">
    <property type="entry name" value="CBM2/CBM3_carb-bd_dom_sf"/>
</dbReference>
<dbReference type="Pfam" id="PF00728">
    <property type="entry name" value="Glyco_hydro_20"/>
    <property type="match status" value="1"/>
</dbReference>
<evidence type="ECO:0000256" key="6">
    <source>
        <dbReference type="ARBA" id="ARBA00030512"/>
    </source>
</evidence>
<dbReference type="Gene3D" id="2.60.40.290">
    <property type="match status" value="1"/>
</dbReference>
<dbReference type="SUPFAM" id="SSF51445">
    <property type="entry name" value="(Trans)glycosidases"/>
    <property type="match status" value="1"/>
</dbReference>
<dbReference type="EMBL" id="CP076132">
    <property type="protein sequence ID" value="QWG00764.1"/>
    <property type="molecule type" value="Genomic_DNA"/>
</dbReference>
<evidence type="ECO:0000256" key="4">
    <source>
        <dbReference type="ARBA" id="ARBA00022801"/>
    </source>
</evidence>
<dbReference type="SMART" id="SM01081">
    <property type="entry name" value="CHB_HEX"/>
    <property type="match status" value="1"/>
</dbReference>